<sequence length="371" mass="39810">MKREWINRLLLPGLAFKAVVIGGGYATGRELVEFFLPSGAVGGVGAMLLAAAIWGGVCALTFLFAQAVRAGTYQAFFRALLGRFDFLFEALLILYTVVTLSVFGAAAGAIGAALLGWPAISGTLLLIIGILIVTVRGNSWVEGLFKYVSVLLYGTYAIFLLLCLLRFGGKIGDAFTHSGPATGWVTGGVTYASYNVIGAVLVLPALRHQNTRREAVISGLIAGPLAMLPALVFFICLSAYGSQVADQALPSDFLLRQLDFPIFHWVFQAMIFAALLECSVGNVHAINERVVAHRKGRGGLDTPRLRFIVTILLLAFSMGVAQAVGLVGLIAKGYRLLAYLVLAIFILPLITIGVRRLLRRPAETENRESHA</sequence>
<evidence type="ECO:0008006" key="4">
    <source>
        <dbReference type="Google" id="ProtNLM"/>
    </source>
</evidence>
<dbReference type="AlphaFoldDB" id="A0A2W5A8Y0"/>
<proteinExistence type="predicted"/>
<organism evidence="2 3">
    <name type="scientific">Sphingomonas sanxanigenens</name>
    <dbReference type="NCBI Taxonomy" id="397260"/>
    <lineage>
        <taxon>Bacteria</taxon>
        <taxon>Pseudomonadati</taxon>
        <taxon>Pseudomonadota</taxon>
        <taxon>Alphaproteobacteria</taxon>
        <taxon>Sphingomonadales</taxon>
        <taxon>Sphingomonadaceae</taxon>
        <taxon>Sphingomonas</taxon>
    </lineage>
</organism>
<dbReference type="Proteomes" id="UP000249066">
    <property type="component" value="Unassembled WGS sequence"/>
</dbReference>
<reference evidence="2 3" key="1">
    <citation type="submission" date="2017-08" db="EMBL/GenBank/DDBJ databases">
        <title>Infants hospitalized years apart are colonized by the same room-sourced microbial strains.</title>
        <authorList>
            <person name="Brooks B."/>
            <person name="Olm M.R."/>
            <person name="Firek B.A."/>
            <person name="Baker R."/>
            <person name="Thomas B.C."/>
            <person name="Morowitz M.J."/>
            <person name="Banfield J.F."/>
        </authorList>
    </citation>
    <scope>NUCLEOTIDE SEQUENCE [LARGE SCALE GENOMIC DNA]</scope>
    <source>
        <strain evidence="2">S2_018_000_R2_101</strain>
    </source>
</reference>
<dbReference type="EMBL" id="QFNN01000077">
    <property type="protein sequence ID" value="PZO88949.1"/>
    <property type="molecule type" value="Genomic_DNA"/>
</dbReference>
<evidence type="ECO:0000256" key="1">
    <source>
        <dbReference type="SAM" id="Phobius"/>
    </source>
</evidence>
<accession>A0A2W5A8Y0</accession>
<keyword evidence="1" id="KW-1133">Transmembrane helix</keyword>
<name>A0A2W5A8Y0_9SPHN</name>
<feature type="transmembrane region" description="Helical" evidence="1">
    <location>
        <begin position="86"/>
        <end position="110"/>
    </location>
</feature>
<evidence type="ECO:0000313" key="3">
    <source>
        <dbReference type="Proteomes" id="UP000249066"/>
    </source>
</evidence>
<feature type="transmembrane region" description="Helical" evidence="1">
    <location>
        <begin position="215"/>
        <end position="242"/>
    </location>
</feature>
<protein>
    <recommendedName>
        <fullName evidence="4">Membrane protein YkvI</fullName>
    </recommendedName>
</protein>
<feature type="transmembrane region" description="Helical" evidence="1">
    <location>
        <begin position="147"/>
        <end position="169"/>
    </location>
</feature>
<feature type="transmembrane region" description="Helical" evidence="1">
    <location>
        <begin position="307"/>
        <end position="330"/>
    </location>
</feature>
<feature type="transmembrane region" description="Helical" evidence="1">
    <location>
        <begin position="181"/>
        <end position="203"/>
    </location>
</feature>
<gene>
    <name evidence="2" type="ORF">DI623_11700</name>
</gene>
<evidence type="ECO:0000313" key="2">
    <source>
        <dbReference type="EMBL" id="PZO88949.1"/>
    </source>
</evidence>
<keyword evidence="1" id="KW-0812">Transmembrane</keyword>
<dbReference type="PANTHER" id="PTHR37814">
    <property type="entry name" value="CONSERVED MEMBRANE PROTEIN"/>
    <property type="match status" value="1"/>
</dbReference>
<comment type="caution">
    <text evidence="2">The sequence shown here is derived from an EMBL/GenBank/DDBJ whole genome shotgun (WGS) entry which is preliminary data.</text>
</comment>
<dbReference type="InterPro" id="IPR038728">
    <property type="entry name" value="YkvI-like"/>
</dbReference>
<keyword evidence="1" id="KW-0472">Membrane</keyword>
<feature type="transmembrane region" description="Helical" evidence="1">
    <location>
        <begin position="116"/>
        <end position="135"/>
    </location>
</feature>
<feature type="transmembrane region" description="Helical" evidence="1">
    <location>
        <begin position="262"/>
        <end position="286"/>
    </location>
</feature>
<feature type="transmembrane region" description="Helical" evidence="1">
    <location>
        <begin position="44"/>
        <end position="65"/>
    </location>
</feature>
<dbReference type="PANTHER" id="PTHR37814:SF1">
    <property type="entry name" value="MEMBRANE PROTEIN"/>
    <property type="match status" value="1"/>
</dbReference>
<feature type="transmembrane region" description="Helical" evidence="1">
    <location>
        <begin position="336"/>
        <end position="358"/>
    </location>
</feature>